<evidence type="ECO:0000313" key="5">
    <source>
        <dbReference type="Proteomes" id="UP000234328"/>
    </source>
</evidence>
<dbReference type="Proteomes" id="UP000234328">
    <property type="component" value="Unassembled WGS sequence"/>
</dbReference>
<evidence type="ECO:0000259" key="2">
    <source>
        <dbReference type="Pfam" id="PF03972"/>
    </source>
</evidence>
<dbReference type="GO" id="GO:0016829">
    <property type="term" value="F:lyase activity"/>
    <property type="evidence" value="ECO:0007669"/>
    <property type="project" value="InterPro"/>
</dbReference>
<accession>A0A2N4UB96</accession>
<dbReference type="Gene3D" id="1.10.4100.10">
    <property type="entry name" value="2-methylcitrate dehydratase PrpD"/>
    <property type="match status" value="1"/>
</dbReference>
<dbReference type="AlphaFoldDB" id="A0A2N4UB96"/>
<dbReference type="EMBL" id="PDNV01000014">
    <property type="protein sequence ID" value="PLC52273.1"/>
    <property type="molecule type" value="Genomic_DNA"/>
</dbReference>
<dbReference type="InterPro" id="IPR042183">
    <property type="entry name" value="MmgE/PrpD_sf_1"/>
</dbReference>
<feature type="domain" description="MmgE/PrpD N-terminal" evidence="2">
    <location>
        <begin position="5"/>
        <end position="244"/>
    </location>
</feature>
<dbReference type="Pfam" id="PF19305">
    <property type="entry name" value="MmgE_PrpD_C"/>
    <property type="match status" value="1"/>
</dbReference>
<comment type="similarity">
    <text evidence="1">Belongs to the PrpD family.</text>
</comment>
<dbReference type="OrthoDB" id="9797528at2"/>
<evidence type="ECO:0000313" key="4">
    <source>
        <dbReference type="EMBL" id="PLC52273.1"/>
    </source>
</evidence>
<dbReference type="InterPro" id="IPR045337">
    <property type="entry name" value="MmgE_PrpD_C"/>
</dbReference>
<dbReference type="PANTHER" id="PTHR16943">
    <property type="entry name" value="2-METHYLCITRATE DEHYDRATASE-RELATED"/>
    <property type="match status" value="1"/>
</dbReference>
<dbReference type="InterPro" id="IPR005656">
    <property type="entry name" value="MmgE_PrpD"/>
</dbReference>
<dbReference type="RefSeq" id="WP_102071545.1">
    <property type="nucleotide sequence ID" value="NZ_PDNV01000014.1"/>
</dbReference>
<proteinExistence type="inferred from homology"/>
<gene>
    <name evidence="4" type="ORF">CR155_18630</name>
</gene>
<sequence>MTLSQSIAVFITQLDHSNIPSDVLEKAKTCLLNGYGIGLGCHNTPYAPVARRAALAMNGEWKHGGATLLGDGRRTSVAGAALANSALFHGRAQEDTCGAAHFGAILIPLLTAMIEADVYPLERLLPSLLAGYEAGGLLEQAYAGITTPAGFRASAVYGTVAAAAAAAKLMNLPVEQTAAALSNAASFAGGLLQSFADGTDEWRYQVGVAGQTGYTAAQLARAGSVSAPGAFEGDAGFIKAFTGQKCDAEALAARLGKDWAMHRVTFKPFPVCAFNQTPVTAGLVVREQLKGHALESIRRIIVRMNPYETGYAGMDSKGPFNSISGTLMSIPFCIANTLLYGIPDMKAMTAYDDARVNDLMTRIDLVSDENVKKLCCAIRVELPNDEVIDHQQLMEFADYAYDRAGVSELIRRVGAESDLPGSLYDGLEAFTLAPENHRIADVINCFSALPGSTAWSANNG</sequence>
<comment type="caution">
    <text evidence="4">The sequence shown here is derived from an EMBL/GenBank/DDBJ whole genome shotgun (WGS) entry which is preliminary data.</text>
</comment>
<dbReference type="InterPro" id="IPR045336">
    <property type="entry name" value="MmgE_PrpD_N"/>
</dbReference>
<protein>
    <submittedName>
        <fullName evidence="4">MmgE/PrpD family protein 4</fullName>
    </submittedName>
</protein>
<name>A0A2N4UB96_9BURK</name>
<dbReference type="InterPro" id="IPR036148">
    <property type="entry name" value="MmgE/PrpD_sf"/>
</dbReference>
<keyword evidence="5" id="KW-1185">Reference proteome</keyword>
<evidence type="ECO:0000256" key="1">
    <source>
        <dbReference type="ARBA" id="ARBA00006174"/>
    </source>
</evidence>
<dbReference type="SUPFAM" id="SSF103378">
    <property type="entry name" value="2-methylcitrate dehydratase PrpD"/>
    <property type="match status" value="1"/>
</dbReference>
<organism evidence="4 5">
    <name type="scientific">Pollutimonas nitritireducens</name>
    <dbReference type="NCBI Taxonomy" id="2045209"/>
    <lineage>
        <taxon>Bacteria</taxon>
        <taxon>Pseudomonadati</taxon>
        <taxon>Pseudomonadota</taxon>
        <taxon>Betaproteobacteria</taxon>
        <taxon>Burkholderiales</taxon>
        <taxon>Alcaligenaceae</taxon>
        <taxon>Pollutimonas</taxon>
    </lineage>
</organism>
<evidence type="ECO:0000259" key="3">
    <source>
        <dbReference type="Pfam" id="PF19305"/>
    </source>
</evidence>
<dbReference type="Pfam" id="PF03972">
    <property type="entry name" value="MmgE_PrpD_N"/>
    <property type="match status" value="1"/>
</dbReference>
<feature type="domain" description="MmgE/PrpD C-terminal" evidence="3">
    <location>
        <begin position="269"/>
        <end position="391"/>
    </location>
</feature>
<reference evidence="4 5" key="1">
    <citation type="submission" date="2017-10" db="EMBL/GenBank/DDBJ databases">
        <title>Two draft genome sequences of Pusillimonas sp. strains isolated from a nitrate- and radionuclide-contaminated groundwater in Russia.</title>
        <authorList>
            <person name="Grouzdev D.S."/>
            <person name="Tourova T.P."/>
            <person name="Goeva M.A."/>
            <person name="Babich T.L."/>
            <person name="Sokolova D.S."/>
            <person name="Abdullin R."/>
            <person name="Poltaraus A.B."/>
            <person name="Toshchakov S.V."/>
            <person name="Nazina T.N."/>
        </authorList>
    </citation>
    <scope>NUCLEOTIDE SEQUENCE [LARGE SCALE GENOMIC DNA]</scope>
    <source>
        <strain evidence="4 5">JR1/69-2-13</strain>
    </source>
</reference>
<dbReference type="PANTHER" id="PTHR16943:SF8">
    <property type="entry name" value="2-METHYLCITRATE DEHYDRATASE"/>
    <property type="match status" value="1"/>
</dbReference>